<reference evidence="4 5" key="1">
    <citation type="journal article" date="2020" name="bioRxiv">
        <title>Sequence and annotation of 42 cannabis genomes reveals extensive copy number variation in cannabinoid synthesis and pathogen resistance genes.</title>
        <authorList>
            <person name="Mckernan K.J."/>
            <person name="Helbert Y."/>
            <person name="Kane L.T."/>
            <person name="Ebling H."/>
            <person name="Zhang L."/>
            <person name="Liu B."/>
            <person name="Eaton Z."/>
            <person name="Mclaughlin S."/>
            <person name="Kingan S."/>
            <person name="Baybayan P."/>
            <person name="Concepcion G."/>
            <person name="Jordan M."/>
            <person name="Riva A."/>
            <person name="Barbazuk W."/>
            <person name="Harkins T."/>
        </authorList>
    </citation>
    <scope>NUCLEOTIDE SEQUENCE [LARGE SCALE GENOMIC DNA]</scope>
    <source>
        <strain evidence="5">cv. Jamaican Lion 4</strain>
        <tissue evidence="4">Leaf</tissue>
    </source>
</reference>
<keyword evidence="5" id="KW-1185">Reference proteome</keyword>
<dbReference type="Proteomes" id="UP000583929">
    <property type="component" value="Unassembled WGS sequence"/>
</dbReference>
<accession>A0A7J6E8J9</accession>
<dbReference type="GO" id="GO:0006353">
    <property type="term" value="P:DNA-templated transcription termination"/>
    <property type="evidence" value="ECO:0007669"/>
    <property type="project" value="InterPro"/>
</dbReference>
<feature type="coiled-coil region" evidence="1">
    <location>
        <begin position="49"/>
        <end position="83"/>
    </location>
</feature>
<comment type="caution">
    <text evidence="4">The sequence shown here is derived from an EMBL/GenBank/DDBJ whole genome shotgun (WGS) entry which is preliminary data.</text>
</comment>
<name>A0A7J6E8J9_CANSA</name>
<organism evidence="4 5">
    <name type="scientific">Cannabis sativa</name>
    <name type="common">Hemp</name>
    <name type="synonym">Marijuana</name>
    <dbReference type="NCBI Taxonomy" id="3483"/>
    <lineage>
        <taxon>Eukaryota</taxon>
        <taxon>Viridiplantae</taxon>
        <taxon>Streptophyta</taxon>
        <taxon>Embryophyta</taxon>
        <taxon>Tracheophyta</taxon>
        <taxon>Spermatophyta</taxon>
        <taxon>Magnoliopsida</taxon>
        <taxon>eudicotyledons</taxon>
        <taxon>Gunneridae</taxon>
        <taxon>Pentapetalae</taxon>
        <taxon>rosids</taxon>
        <taxon>fabids</taxon>
        <taxon>Rosales</taxon>
        <taxon>Cannabaceae</taxon>
        <taxon>Cannabis</taxon>
    </lineage>
</organism>
<protein>
    <recommendedName>
        <fullName evidence="3">Rho termination factor-like N-terminal domain-containing protein</fullName>
    </recommendedName>
</protein>
<dbReference type="AlphaFoldDB" id="A0A7J6E8J9"/>
<evidence type="ECO:0000313" key="5">
    <source>
        <dbReference type="Proteomes" id="UP000583929"/>
    </source>
</evidence>
<evidence type="ECO:0000256" key="1">
    <source>
        <dbReference type="SAM" id="Coils"/>
    </source>
</evidence>
<feature type="compositionally biased region" description="Polar residues" evidence="2">
    <location>
        <begin position="182"/>
        <end position="197"/>
    </location>
</feature>
<proteinExistence type="predicted"/>
<sequence>MEWDLWNWSHDQVTVEHNASRQSEWQCDFYFGYGTDVIEERALDEKSCIQVLRILIRKADAELDELENDLVSLQTELAFAEHEEWPERCCNALNDKIGCLDIAIKSLKSKSENDIEVQLSLHREPAEKIQDLMRKYLPENDKQKQPQQVIVSDVKPDGSTSDILVKEEFGEVATPAEKCKETNPSTNFQENKTNSPNKLELANGDSTFHGPECLRLAAGSCVEEKELVISDSDGTTRCSNATEQELNCENKNITLKHEEKTSCNIEIPKVDENMEAMEQLATATKDLPCEGNQAYKQTNLSNAIVEYTSLDAIIRSAAVSMRCIPAEFVPTPPRTSKSDDCDTGEKVAELSTKFARNERITIPAEFVLSPPRTLKSDDCDMEEKVAELSPKLARNERINIPPSKYVSSDLLSRIVVNGRDSVLPVTNTEKLAVALNNSTVKNPIMTKLNNVGETEIEKSQKAIVVFDNSVSDLSGKHQSQSAMRKLQSNSQIIRETMSAFPSATESSSLKAFPLKRRKCEPDDNNVRLVQLMGGKRVKKMGQRENYAKDHNASVAIILPISQSQESKKTSNLPRSSISNKPASDSGSVDNDPNAMALSLLAELSSGRRVLDGMKIQELKTIAKFLDLTKLSKLKKSELVERISAKRKERQF</sequence>
<evidence type="ECO:0000256" key="2">
    <source>
        <dbReference type="SAM" id="MobiDB-lite"/>
    </source>
</evidence>
<feature type="region of interest" description="Disordered" evidence="2">
    <location>
        <begin position="175"/>
        <end position="197"/>
    </location>
</feature>
<feature type="domain" description="Rho termination factor-like N-terminal" evidence="3">
    <location>
        <begin position="609"/>
        <end position="648"/>
    </location>
</feature>
<gene>
    <name evidence="4" type="ORF">G4B88_029520</name>
</gene>
<dbReference type="EMBL" id="JAATIQ010000473">
    <property type="protein sequence ID" value="KAF4354676.1"/>
    <property type="molecule type" value="Genomic_DNA"/>
</dbReference>
<evidence type="ECO:0000313" key="4">
    <source>
        <dbReference type="EMBL" id="KAF4354676.1"/>
    </source>
</evidence>
<dbReference type="InterPro" id="IPR011112">
    <property type="entry name" value="Rho-like_N"/>
</dbReference>
<keyword evidence="1" id="KW-0175">Coiled coil</keyword>
<dbReference type="SMART" id="SM00959">
    <property type="entry name" value="Rho_N"/>
    <property type="match status" value="1"/>
</dbReference>
<feature type="region of interest" description="Disordered" evidence="2">
    <location>
        <begin position="565"/>
        <end position="590"/>
    </location>
</feature>
<evidence type="ECO:0000259" key="3">
    <source>
        <dbReference type="SMART" id="SM00959"/>
    </source>
</evidence>